<evidence type="ECO:0000256" key="2">
    <source>
        <dbReference type="PIRNR" id="PIRNR029171"/>
    </source>
</evidence>
<dbReference type="GO" id="GO:0016042">
    <property type="term" value="P:lipid catabolic process"/>
    <property type="evidence" value="ECO:0007669"/>
    <property type="project" value="UniProtKB-UniRule"/>
</dbReference>
<evidence type="ECO:0000313" key="4">
    <source>
        <dbReference type="Proteomes" id="UP000325780"/>
    </source>
</evidence>
<keyword evidence="4" id="KW-1185">Reference proteome</keyword>
<dbReference type="AlphaFoldDB" id="A0A5N6U991"/>
<dbReference type="PIRSF" id="PIRSF029171">
    <property type="entry name" value="Esterase_LipA"/>
    <property type="match status" value="1"/>
</dbReference>
<dbReference type="OrthoDB" id="2373480at2759"/>
<comment type="similarity">
    <text evidence="2">Belongs to the AB hydrolase superfamily. Lipase family.</text>
</comment>
<sequence length="451" mass="47972">MAKLSILLAPLFAILPFVASAPAQSAKSSGPVLPLDDPFYKPPEGFESLPPGSILRHRLPPKPIAALGFAKANVEAAHQFLYRTTDTHGNAIATVSTILIPHNADYSKVLSYQVAEDSAAPNCAPSYAFQLEAAYDGAIGMVMPQLELLLIGAALDKGWVVTVPDHLGPKAAFLASKVSGQAVLDNLRAAIHSSNITNITNPTFTMWGYSGGSMASGFAAELQPTYAPELNIAGAALGGTVPSIPPVLQKVNKGLYVGLIPAGVQGLANEYPEIQQLINENIKPEMMDDFKKTQTMCLAGDIVHYLGRDIYNYTSNPDIFTTPTAKRIMDENAMGHNIPKIPLFVYKSVGDDVSPVNDTDAVVQTYCKGGANVEYRRDQLSNHAVLAGTGAPDAMIWLNNRMHNRPIEPGCHTSTSLTSLLDPHAIWALGTEVISVLKSLLSAPLGPGVVG</sequence>
<dbReference type="Proteomes" id="UP000325780">
    <property type="component" value="Unassembled WGS sequence"/>
</dbReference>
<dbReference type="GO" id="GO:0004806">
    <property type="term" value="F:triacylglycerol lipase activity"/>
    <property type="evidence" value="ECO:0007669"/>
    <property type="project" value="UniProtKB-UniRule"/>
</dbReference>
<evidence type="ECO:0000256" key="1">
    <source>
        <dbReference type="ARBA" id="ARBA00022801"/>
    </source>
</evidence>
<name>A0A5N6U991_ASPAV</name>
<feature type="signal peptide" evidence="2">
    <location>
        <begin position="1"/>
        <end position="20"/>
    </location>
</feature>
<feature type="chain" id="PRO_5025102663" evidence="2">
    <location>
        <begin position="21"/>
        <end position="451"/>
    </location>
</feature>
<proteinExistence type="inferred from homology"/>
<gene>
    <name evidence="3" type="ORF">BDV25DRAFT_126075</name>
</gene>
<keyword evidence="2" id="KW-0732">Signal</keyword>
<dbReference type="SUPFAM" id="SSF53474">
    <property type="entry name" value="alpha/beta-Hydrolases"/>
    <property type="match status" value="1"/>
</dbReference>
<accession>A0A5N6U991</accession>
<dbReference type="PANTHER" id="PTHR34853:SF5">
    <property type="entry name" value="LIP-DOMAIN-CONTAINING PROTEIN-RELATED"/>
    <property type="match status" value="1"/>
</dbReference>
<dbReference type="InterPro" id="IPR005152">
    <property type="entry name" value="Lipase_secreted"/>
</dbReference>
<dbReference type="Pfam" id="PF03583">
    <property type="entry name" value="LIP"/>
    <property type="match status" value="1"/>
</dbReference>
<dbReference type="PANTHER" id="PTHR34853">
    <property type="match status" value="1"/>
</dbReference>
<organism evidence="3 4">
    <name type="scientific">Aspergillus avenaceus</name>
    <dbReference type="NCBI Taxonomy" id="36643"/>
    <lineage>
        <taxon>Eukaryota</taxon>
        <taxon>Fungi</taxon>
        <taxon>Dikarya</taxon>
        <taxon>Ascomycota</taxon>
        <taxon>Pezizomycotina</taxon>
        <taxon>Eurotiomycetes</taxon>
        <taxon>Eurotiomycetidae</taxon>
        <taxon>Eurotiales</taxon>
        <taxon>Aspergillaceae</taxon>
        <taxon>Aspergillus</taxon>
        <taxon>Aspergillus subgen. Circumdati</taxon>
    </lineage>
</organism>
<protein>
    <submittedName>
        <fullName evidence="3">Secretory lipase-domain-containing protein</fullName>
    </submittedName>
</protein>
<dbReference type="Gene3D" id="3.40.50.1820">
    <property type="entry name" value="alpha/beta hydrolase"/>
    <property type="match status" value="1"/>
</dbReference>
<evidence type="ECO:0000313" key="3">
    <source>
        <dbReference type="EMBL" id="KAE8155146.1"/>
    </source>
</evidence>
<dbReference type="EMBL" id="ML742024">
    <property type="protein sequence ID" value="KAE8155146.1"/>
    <property type="molecule type" value="Genomic_DNA"/>
</dbReference>
<dbReference type="Gene3D" id="1.10.260.130">
    <property type="match status" value="1"/>
</dbReference>
<keyword evidence="1" id="KW-0378">Hydrolase</keyword>
<dbReference type="InterPro" id="IPR029058">
    <property type="entry name" value="AB_hydrolase_fold"/>
</dbReference>
<reference evidence="3 4" key="1">
    <citation type="submission" date="2019-04" db="EMBL/GenBank/DDBJ databases">
        <title>Friends and foes A comparative genomics study of 23 Aspergillus species from section Flavi.</title>
        <authorList>
            <consortium name="DOE Joint Genome Institute"/>
            <person name="Kjaerbolling I."/>
            <person name="Vesth T."/>
            <person name="Frisvad J.C."/>
            <person name="Nybo J.L."/>
            <person name="Theobald S."/>
            <person name="Kildgaard S."/>
            <person name="Isbrandt T."/>
            <person name="Kuo A."/>
            <person name="Sato A."/>
            <person name="Lyhne E.K."/>
            <person name="Kogle M.E."/>
            <person name="Wiebenga A."/>
            <person name="Kun R.S."/>
            <person name="Lubbers R.J."/>
            <person name="Makela M.R."/>
            <person name="Barry K."/>
            <person name="Chovatia M."/>
            <person name="Clum A."/>
            <person name="Daum C."/>
            <person name="Haridas S."/>
            <person name="He G."/>
            <person name="LaButti K."/>
            <person name="Lipzen A."/>
            <person name="Mondo S."/>
            <person name="Riley R."/>
            <person name="Salamov A."/>
            <person name="Simmons B.A."/>
            <person name="Magnuson J.K."/>
            <person name="Henrissat B."/>
            <person name="Mortensen U.H."/>
            <person name="Larsen T.O."/>
            <person name="Devries R.P."/>
            <person name="Grigoriev I.V."/>
            <person name="Machida M."/>
            <person name="Baker S.E."/>
            <person name="Andersen M.R."/>
        </authorList>
    </citation>
    <scope>NUCLEOTIDE SEQUENCE [LARGE SCALE GENOMIC DNA]</scope>
    <source>
        <strain evidence="3 4">IBT 18842</strain>
    </source>
</reference>